<feature type="non-terminal residue" evidence="2">
    <location>
        <position position="1"/>
    </location>
</feature>
<dbReference type="EMBL" id="UINC01037734">
    <property type="protein sequence ID" value="SVB33665.1"/>
    <property type="molecule type" value="Genomic_DNA"/>
</dbReference>
<sequence>GLFMLNPIYVIASPVVIFLSLRAFLAALNSNFFLGLQGLDKVDVEKKSTFKDYAKSQLMLNPTFQLIRSAIYFGSLAIIFSVETDKNFNIELISLWALIGLLVEIPLTCYMIHLVKKQFTLDLQWSSITKYFLTCLGVLGLTYFLMQEFLVFEEAIFIFLPNLLPFIIFGGVLYFGITIIIDKRAKNLATKIFAEINSKIR</sequence>
<organism evidence="2">
    <name type="scientific">marine metagenome</name>
    <dbReference type="NCBI Taxonomy" id="408172"/>
    <lineage>
        <taxon>unclassified sequences</taxon>
        <taxon>metagenomes</taxon>
        <taxon>ecological metagenomes</taxon>
    </lineage>
</organism>
<accession>A0A382D5V0</accession>
<keyword evidence="1" id="KW-1133">Transmembrane helix</keyword>
<evidence type="ECO:0000256" key="1">
    <source>
        <dbReference type="SAM" id="Phobius"/>
    </source>
</evidence>
<gene>
    <name evidence="2" type="ORF">METZ01_LOCUS186519</name>
</gene>
<name>A0A382D5V0_9ZZZZ</name>
<keyword evidence="1" id="KW-0812">Transmembrane</keyword>
<keyword evidence="1" id="KW-0472">Membrane</keyword>
<feature type="transmembrane region" description="Helical" evidence="1">
    <location>
        <begin position="127"/>
        <end position="146"/>
    </location>
</feature>
<feature type="transmembrane region" description="Helical" evidence="1">
    <location>
        <begin position="6"/>
        <end position="28"/>
    </location>
</feature>
<proteinExistence type="predicted"/>
<feature type="transmembrane region" description="Helical" evidence="1">
    <location>
        <begin position="158"/>
        <end position="181"/>
    </location>
</feature>
<protein>
    <submittedName>
        <fullName evidence="2">Uncharacterized protein</fullName>
    </submittedName>
</protein>
<feature type="transmembrane region" description="Helical" evidence="1">
    <location>
        <begin position="65"/>
        <end position="82"/>
    </location>
</feature>
<evidence type="ECO:0000313" key="2">
    <source>
        <dbReference type="EMBL" id="SVB33665.1"/>
    </source>
</evidence>
<reference evidence="2" key="1">
    <citation type="submission" date="2018-05" db="EMBL/GenBank/DDBJ databases">
        <authorList>
            <person name="Lanie J.A."/>
            <person name="Ng W.-L."/>
            <person name="Kazmierczak K.M."/>
            <person name="Andrzejewski T.M."/>
            <person name="Davidsen T.M."/>
            <person name="Wayne K.J."/>
            <person name="Tettelin H."/>
            <person name="Glass J.I."/>
            <person name="Rusch D."/>
            <person name="Podicherti R."/>
            <person name="Tsui H.-C.T."/>
            <person name="Winkler M.E."/>
        </authorList>
    </citation>
    <scope>NUCLEOTIDE SEQUENCE</scope>
</reference>
<dbReference type="AlphaFoldDB" id="A0A382D5V0"/>
<feature type="transmembrane region" description="Helical" evidence="1">
    <location>
        <begin position="94"/>
        <end position="115"/>
    </location>
</feature>